<evidence type="ECO:0000259" key="2">
    <source>
        <dbReference type="Pfam" id="PF02517"/>
    </source>
</evidence>
<evidence type="ECO:0000313" key="4">
    <source>
        <dbReference type="Proteomes" id="UP001597506"/>
    </source>
</evidence>
<feature type="transmembrane region" description="Helical" evidence="1">
    <location>
        <begin position="21"/>
        <end position="40"/>
    </location>
</feature>
<accession>A0ABW5RLJ1</accession>
<name>A0ABW5RLJ1_9BACI</name>
<dbReference type="EMBL" id="JBHUMF010000004">
    <property type="protein sequence ID" value="MFD2679543.1"/>
    <property type="molecule type" value="Genomic_DNA"/>
</dbReference>
<feature type="transmembrane region" description="Helical" evidence="1">
    <location>
        <begin position="116"/>
        <end position="136"/>
    </location>
</feature>
<gene>
    <name evidence="3" type="ORF">ACFSUL_02135</name>
</gene>
<protein>
    <submittedName>
        <fullName evidence="3">CPBP family intramembrane glutamic endopeptidase</fullName>
        <ecNumber evidence="3">3.4.-.-</ecNumber>
    </submittedName>
</protein>
<feature type="transmembrane region" description="Helical" evidence="1">
    <location>
        <begin position="167"/>
        <end position="185"/>
    </location>
</feature>
<keyword evidence="3" id="KW-0378">Hydrolase</keyword>
<feature type="transmembrane region" description="Helical" evidence="1">
    <location>
        <begin position="93"/>
        <end position="110"/>
    </location>
</feature>
<feature type="domain" description="CAAX prenyl protease 2/Lysostaphin resistance protein A-like" evidence="2">
    <location>
        <begin position="98"/>
        <end position="180"/>
    </location>
</feature>
<reference evidence="4" key="1">
    <citation type="journal article" date="2019" name="Int. J. Syst. Evol. Microbiol.">
        <title>The Global Catalogue of Microorganisms (GCM) 10K type strain sequencing project: providing services to taxonomists for standard genome sequencing and annotation.</title>
        <authorList>
            <consortium name="The Broad Institute Genomics Platform"/>
            <consortium name="The Broad Institute Genome Sequencing Center for Infectious Disease"/>
            <person name="Wu L."/>
            <person name="Ma J."/>
        </authorList>
    </citation>
    <scope>NUCLEOTIDE SEQUENCE [LARGE SCALE GENOMIC DNA]</scope>
    <source>
        <strain evidence="4">KCTC 3913</strain>
    </source>
</reference>
<feature type="transmembrane region" description="Helical" evidence="1">
    <location>
        <begin position="143"/>
        <end position="161"/>
    </location>
</feature>
<dbReference type="EC" id="3.4.-.-" evidence="3"/>
<evidence type="ECO:0000256" key="1">
    <source>
        <dbReference type="SAM" id="Phobius"/>
    </source>
</evidence>
<keyword evidence="4" id="KW-1185">Reference proteome</keyword>
<comment type="caution">
    <text evidence="3">The sequence shown here is derived from an EMBL/GenBank/DDBJ whole genome shotgun (WGS) entry which is preliminary data.</text>
</comment>
<dbReference type="InterPro" id="IPR003675">
    <property type="entry name" value="Rce1/LyrA-like_dom"/>
</dbReference>
<dbReference type="Proteomes" id="UP001597506">
    <property type="component" value="Unassembled WGS sequence"/>
</dbReference>
<keyword evidence="1" id="KW-0472">Membrane</keyword>
<dbReference type="Pfam" id="PF02517">
    <property type="entry name" value="Rce1-like"/>
    <property type="match status" value="1"/>
</dbReference>
<feature type="transmembrane region" description="Helical" evidence="1">
    <location>
        <begin position="52"/>
        <end position="72"/>
    </location>
</feature>
<evidence type="ECO:0000313" key="3">
    <source>
        <dbReference type="EMBL" id="MFD2679543.1"/>
    </source>
</evidence>
<organism evidence="3 4">
    <name type="scientific">Bacillus seohaeanensis</name>
    <dbReference type="NCBI Taxonomy" id="284580"/>
    <lineage>
        <taxon>Bacteria</taxon>
        <taxon>Bacillati</taxon>
        <taxon>Bacillota</taxon>
        <taxon>Bacilli</taxon>
        <taxon>Bacillales</taxon>
        <taxon>Bacillaceae</taxon>
        <taxon>Bacillus</taxon>
    </lineage>
</organism>
<dbReference type="RefSeq" id="WP_377932278.1">
    <property type="nucleotide sequence ID" value="NZ_JBHUMF010000004.1"/>
</dbReference>
<dbReference type="GO" id="GO:0016787">
    <property type="term" value="F:hydrolase activity"/>
    <property type="evidence" value="ECO:0007669"/>
    <property type="project" value="UniProtKB-KW"/>
</dbReference>
<keyword evidence="1" id="KW-0812">Transmembrane</keyword>
<proteinExistence type="predicted"/>
<sequence>MRKSQQELIKQISDKELTYHLYFTQILLLTISFVLSIFLFNNFSTFFYQFQLSWDIFLIGILSGIVIVLLDLCLMKIIPEKYYDDGGINKRVFSSRSISEIAFLAAVIAISEEVLFRGVIQYHFGWLIASGIFAVIHFRYFAHWFLISNVVLLSLWIGWVYEWTGNLLVTIMMHFVIDFLLGVHMRWKAKQAEKKEGISDE</sequence>
<keyword evidence="1" id="KW-1133">Transmembrane helix</keyword>